<keyword evidence="1" id="KW-1133">Transmembrane helix</keyword>
<reference evidence="2 3" key="1">
    <citation type="journal article" date="2014" name="Genome Announc.">
        <title>Draft Genome Sequence of Enterobacter cloacae Strain S611.</title>
        <authorList>
            <person name="Wang D."/>
            <person name="Han C.S."/>
            <person name="Dichosa A.E."/>
            <person name="Gleasner C.D."/>
            <person name="Johnson S.L."/>
            <person name="Daligault H.E."/>
            <person name="Davenport K.W."/>
            <person name="Li P.E."/>
            <person name="Pierson E.A."/>
            <person name="Pierson L.S.III."/>
        </authorList>
    </citation>
    <scope>NUCLEOTIDE SEQUENCE [LARGE SCALE GENOMIC DNA]</scope>
    <source>
        <strain evidence="2 3">S611</strain>
    </source>
</reference>
<name>A0ABP2ZQ00_ENTCL</name>
<sequence>MVKKEDYQLVGKIWFGCLLVYLGAYLTYISL</sequence>
<dbReference type="EMBL" id="AXOM01000046">
    <property type="protein sequence ID" value="ESS58001.1"/>
    <property type="molecule type" value="Genomic_DNA"/>
</dbReference>
<evidence type="ECO:0000313" key="2">
    <source>
        <dbReference type="EMBL" id="ESS58001.1"/>
    </source>
</evidence>
<evidence type="ECO:0000313" key="3">
    <source>
        <dbReference type="Proteomes" id="UP000017834"/>
    </source>
</evidence>
<feature type="transmembrane region" description="Helical" evidence="1">
    <location>
        <begin position="12"/>
        <end position="30"/>
    </location>
</feature>
<organism evidence="2 3">
    <name type="scientific">Enterobacter cloacae S611</name>
    <dbReference type="NCBI Taxonomy" id="1399146"/>
    <lineage>
        <taxon>Bacteria</taxon>
        <taxon>Pseudomonadati</taxon>
        <taxon>Pseudomonadota</taxon>
        <taxon>Gammaproteobacteria</taxon>
        <taxon>Enterobacterales</taxon>
        <taxon>Enterobacteriaceae</taxon>
        <taxon>Enterobacter</taxon>
        <taxon>Enterobacter cloacae complex</taxon>
    </lineage>
</organism>
<proteinExistence type="predicted"/>
<gene>
    <name evidence="2" type="ORF">EDP2_1638</name>
</gene>
<comment type="caution">
    <text evidence="2">The sequence shown here is derived from an EMBL/GenBank/DDBJ whole genome shotgun (WGS) entry which is preliminary data.</text>
</comment>
<keyword evidence="3" id="KW-1185">Reference proteome</keyword>
<protein>
    <submittedName>
        <fullName evidence="2">Membrane protein</fullName>
    </submittedName>
</protein>
<evidence type="ECO:0000256" key="1">
    <source>
        <dbReference type="SAM" id="Phobius"/>
    </source>
</evidence>
<keyword evidence="1" id="KW-0472">Membrane</keyword>
<accession>A0ABP2ZQ00</accession>
<dbReference type="Proteomes" id="UP000017834">
    <property type="component" value="Unassembled WGS sequence"/>
</dbReference>
<keyword evidence="1" id="KW-0812">Transmembrane</keyword>